<accession>A0A3S9XEK4</accession>
<protein>
    <submittedName>
        <fullName evidence="1">Uncharacterized protein</fullName>
    </submittedName>
</protein>
<dbReference type="EMBL" id="CP029822">
    <property type="protein sequence ID" value="AZS50897.1"/>
    <property type="molecule type" value="Genomic_DNA"/>
</dbReference>
<proteinExistence type="predicted"/>
<dbReference type="AlphaFoldDB" id="A0A3S9XEK4"/>
<evidence type="ECO:0000313" key="2">
    <source>
        <dbReference type="Proteomes" id="UP000273143"/>
    </source>
</evidence>
<name>A0A3S9XEK4_9GAMM</name>
<gene>
    <name evidence="1" type="ORF">DM558_08930</name>
</gene>
<reference evidence="2" key="1">
    <citation type="submission" date="2018-06" db="EMBL/GenBank/DDBJ databases">
        <title>Complete genome of Pseudomonas insecticola strain QZS01.</title>
        <authorList>
            <person name="Wang J."/>
            <person name="Su Q."/>
        </authorList>
    </citation>
    <scope>NUCLEOTIDE SEQUENCE [LARGE SCALE GENOMIC DNA]</scope>
    <source>
        <strain evidence="2">QZS01</strain>
    </source>
</reference>
<organism evidence="1 2">
    <name type="scientific">Entomomonas moraniae</name>
    <dbReference type="NCBI Taxonomy" id="2213226"/>
    <lineage>
        <taxon>Bacteria</taxon>
        <taxon>Pseudomonadati</taxon>
        <taxon>Pseudomonadota</taxon>
        <taxon>Gammaproteobacteria</taxon>
        <taxon>Pseudomonadales</taxon>
        <taxon>Pseudomonadaceae</taxon>
        <taxon>Entomomonas</taxon>
    </lineage>
</organism>
<dbReference type="RefSeq" id="WP_127163561.1">
    <property type="nucleotide sequence ID" value="NZ_CP029822.1"/>
</dbReference>
<dbReference type="KEGG" id="emo:DM558_08930"/>
<keyword evidence="2" id="KW-1185">Reference proteome</keyword>
<evidence type="ECO:0000313" key="1">
    <source>
        <dbReference type="EMBL" id="AZS50897.1"/>
    </source>
</evidence>
<dbReference type="Proteomes" id="UP000273143">
    <property type="component" value="Chromosome"/>
</dbReference>
<sequence>MLTACSTTSEGTLCKATANALSLGEHEFTISNKQDSATDIKYDATTKAGKRYQCTFSALETALNRSD</sequence>